<evidence type="ECO:0000313" key="5">
    <source>
        <dbReference type="EMBL" id="ADK67254.1"/>
    </source>
</evidence>
<dbReference type="Gene3D" id="3.40.1400.10">
    <property type="entry name" value="Sugar-phosphate isomerase, RpiB/LacA/LacB"/>
    <property type="match status" value="1"/>
</dbReference>
<feature type="active site" description="Proton donor" evidence="3">
    <location>
        <position position="98"/>
    </location>
</feature>
<dbReference type="SUPFAM" id="SSF89623">
    <property type="entry name" value="Ribose/Galactose isomerase RpiB/AlsB"/>
    <property type="match status" value="1"/>
</dbReference>
<dbReference type="PIRSF" id="PIRSF005384">
    <property type="entry name" value="RpiB_LacA_B"/>
    <property type="match status" value="1"/>
</dbReference>
<dbReference type="Pfam" id="PF02502">
    <property type="entry name" value="LacAB_rpiB"/>
    <property type="match status" value="1"/>
</dbReference>
<feature type="binding site" evidence="4">
    <location>
        <position position="132"/>
    </location>
    <ligand>
        <name>D-ribulose 5-phosphate</name>
        <dbReference type="ChEBI" id="CHEBI:58121"/>
    </ligand>
</feature>
<accession>E1QXZ0</accession>
<sequence length="159" mass="16863">MKIAMASDHAGFDQKPALVAYLAGLGHEVVDMGPASAERCDYPDYADKVARYVAAGGAERGILICGTGIGMAITADKVSGIRAAVIQTPQFAHLFREHNDGNVLCISGRFTSLATNKEIVDEFLATEFGGGRHEGRVAKAMREDDPGFQGVGEDPIPVR</sequence>
<dbReference type="PATRIC" id="fig|633147.7.peg.1617"/>
<evidence type="ECO:0000256" key="1">
    <source>
        <dbReference type="ARBA" id="ARBA00008754"/>
    </source>
</evidence>
<feature type="binding site" evidence="4">
    <location>
        <begin position="66"/>
        <end position="70"/>
    </location>
    <ligand>
        <name>D-ribulose 5-phosphate</name>
        <dbReference type="ChEBI" id="CHEBI:58121"/>
    </ligand>
</feature>
<dbReference type="RefSeq" id="WP_013251006.1">
    <property type="nucleotide sequence ID" value="NC_014363.1"/>
</dbReference>
<dbReference type="HOGENOM" id="CLU_091396_4_1_11"/>
<evidence type="ECO:0000313" key="6">
    <source>
        <dbReference type="Proteomes" id="UP000000333"/>
    </source>
</evidence>
<keyword evidence="6" id="KW-1185">Reference proteome</keyword>
<dbReference type="eggNOG" id="COG0698">
    <property type="taxonomic scope" value="Bacteria"/>
</dbReference>
<dbReference type="GO" id="GO:0005975">
    <property type="term" value="P:carbohydrate metabolic process"/>
    <property type="evidence" value="ECO:0007669"/>
    <property type="project" value="InterPro"/>
</dbReference>
<dbReference type="NCBIfam" id="NF004051">
    <property type="entry name" value="PRK05571.1"/>
    <property type="match status" value="1"/>
</dbReference>
<keyword evidence="2 5" id="KW-0413">Isomerase</keyword>
<dbReference type="EMBL" id="CP002106">
    <property type="protein sequence ID" value="ADK67254.1"/>
    <property type="molecule type" value="Genomic_DNA"/>
</dbReference>
<comment type="similarity">
    <text evidence="1">Belongs to the LacAB/RpiB family.</text>
</comment>
<dbReference type="InterPro" id="IPR003500">
    <property type="entry name" value="RpiB_LacA_LacB"/>
</dbReference>
<feature type="binding site" evidence="4">
    <location>
        <position position="109"/>
    </location>
    <ligand>
        <name>D-ribulose 5-phosphate</name>
        <dbReference type="ChEBI" id="CHEBI:58121"/>
    </ligand>
</feature>
<evidence type="ECO:0000256" key="3">
    <source>
        <dbReference type="PIRSR" id="PIRSR005384-1"/>
    </source>
</evidence>
<evidence type="ECO:0000256" key="2">
    <source>
        <dbReference type="ARBA" id="ARBA00023235"/>
    </source>
</evidence>
<dbReference type="NCBIfam" id="TIGR01120">
    <property type="entry name" value="rpiB"/>
    <property type="match status" value="1"/>
</dbReference>
<feature type="active site" description="Proton acceptor" evidence="3">
    <location>
        <position position="65"/>
    </location>
</feature>
<dbReference type="PANTHER" id="PTHR30345:SF0">
    <property type="entry name" value="DNA DAMAGE-REPAIR_TOLERATION PROTEIN DRT102"/>
    <property type="match status" value="1"/>
</dbReference>
<dbReference type="GO" id="GO:0004751">
    <property type="term" value="F:ribose-5-phosphate isomerase activity"/>
    <property type="evidence" value="ECO:0007669"/>
    <property type="project" value="UniProtKB-EC"/>
</dbReference>
<feature type="binding site" evidence="4">
    <location>
        <begin position="8"/>
        <end position="9"/>
    </location>
    <ligand>
        <name>D-ribulose 5-phosphate</name>
        <dbReference type="ChEBI" id="CHEBI:58121"/>
    </ligand>
</feature>
<name>E1QXZ0_OLSUV</name>
<dbReference type="PANTHER" id="PTHR30345">
    <property type="entry name" value="RIBOSE-5-PHOSPHATE ISOMERASE B"/>
    <property type="match status" value="1"/>
</dbReference>
<proteinExistence type="inferred from homology"/>
<feature type="binding site" evidence="4">
    <location>
        <position position="99"/>
    </location>
    <ligand>
        <name>D-ribulose 5-phosphate</name>
        <dbReference type="ChEBI" id="CHEBI:58121"/>
    </ligand>
</feature>
<dbReference type="STRING" id="633147.Olsu_0122"/>
<evidence type="ECO:0000256" key="4">
    <source>
        <dbReference type="PIRSR" id="PIRSR005384-2"/>
    </source>
</evidence>
<dbReference type="KEGG" id="ols:Olsu_0122"/>
<reference evidence="5 6" key="1">
    <citation type="journal article" date="2010" name="Stand. Genomic Sci.">
        <title>Complete genome sequence of Olsenella uli type strain (VPI D76D-27C).</title>
        <authorList>
            <person name="Goker M."/>
            <person name="Held B."/>
            <person name="Lucas S."/>
            <person name="Nolan M."/>
            <person name="Yasawong M."/>
            <person name="Glavina Del Rio T."/>
            <person name="Tice H."/>
            <person name="Cheng J.F."/>
            <person name="Bruce D."/>
            <person name="Detter J.C."/>
            <person name="Tapia R."/>
            <person name="Han C."/>
            <person name="Goodwin L."/>
            <person name="Pitluck S."/>
            <person name="Liolios K."/>
            <person name="Ivanova N."/>
            <person name="Mavromatis K."/>
            <person name="Mikhailova N."/>
            <person name="Pati A."/>
            <person name="Chen A."/>
            <person name="Palaniappan K."/>
            <person name="Land M."/>
            <person name="Hauser L."/>
            <person name="Chang Y.J."/>
            <person name="Jeffries C.D."/>
            <person name="Rohde M."/>
            <person name="Sikorski J."/>
            <person name="Pukall R."/>
            <person name="Woyke T."/>
            <person name="Bristow J."/>
            <person name="Eisen J.A."/>
            <person name="Markowitz V."/>
            <person name="Hugenholtz P."/>
            <person name="Kyrpides N.C."/>
            <person name="Klenk H.P."/>
            <person name="Lapidus A."/>
        </authorList>
    </citation>
    <scope>NUCLEOTIDE SEQUENCE [LARGE SCALE GENOMIC DNA]</scope>
    <source>
        <strain evidence="6">ATCC 49627 / DSM 7084 / CIP 109912 / JCM 12494 / NCIMB 702895 / VPI D76D-27C</strain>
    </source>
</reference>
<dbReference type="AlphaFoldDB" id="E1QXZ0"/>
<dbReference type="Proteomes" id="UP000000333">
    <property type="component" value="Chromosome"/>
</dbReference>
<dbReference type="InterPro" id="IPR004785">
    <property type="entry name" value="RpiB"/>
</dbReference>
<dbReference type="EC" id="5.3.1.6" evidence="5"/>
<dbReference type="GeneID" id="78511599"/>
<gene>
    <name evidence="5" type="ordered locus">Olsu_0122</name>
</gene>
<dbReference type="InterPro" id="IPR036569">
    <property type="entry name" value="RpiB_LacA_LacB_sf"/>
</dbReference>
<dbReference type="OrthoDB" id="1778624at2"/>
<feature type="binding site" evidence="4">
    <location>
        <position position="136"/>
    </location>
    <ligand>
        <name>D-ribulose 5-phosphate</name>
        <dbReference type="ChEBI" id="CHEBI:58121"/>
    </ligand>
</feature>
<organism evidence="5 6">
    <name type="scientific">Olsenella uli (strain ATCC 49627 / DSM 7084 / CCUG 31166 / CIP 109912 / JCM 12494 / LMG 11480 / NCIMB 702895 / VPI D76D-27C)</name>
    <name type="common">Lactobacillus uli</name>
    <dbReference type="NCBI Taxonomy" id="633147"/>
    <lineage>
        <taxon>Bacteria</taxon>
        <taxon>Bacillati</taxon>
        <taxon>Actinomycetota</taxon>
        <taxon>Coriobacteriia</taxon>
        <taxon>Coriobacteriales</taxon>
        <taxon>Atopobiaceae</taxon>
        <taxon>Olsenella</taxon>
    </lineage>
</organism>
<protein>
    <submittedName>
        <fullName evidence="5">Ribose-5-phosphate isomerase</fullName>
        <ecNumber evidence="5">5.3.1.6</ecNumber>
    </submittedName>
</protein>
<dbReference type="NCBIfam" id="TIGR00689">
    <property type="entry name" value="rpiB_lacA_lacB"/>
    <property type="match status" value="1"/>
</dbReference>